<proteinExistence type="predicted"/>
<accession>A0ABT9Q0A0</accession>
<feature type="region of interest" description="Disordered" evidence="1">
    <location>
        <begin position="38"/>
        <end position="61"/>
    </location>
</feature>
<dbReference type="Proteomes" id="UP001241472">
    <property type="component" value="Unassembled WGS sequence"/>
</dbReference>
<reference evidence="2 3" key="1">
    <citation type="submission" date="2023-07" db="EMBL/GenBank/DDBJ databases">
        <title>Sorghum-associated microbial communities from plants grown in Nebraska, USA.</title>
        <authorList>
            <person name="Schachtman D."/>
        </authorList>
    </citation>
    <scope>NUCLEOTIDE SEQUENCE [LARGE SCALE GENOMIC DNA]</scope>
    <source>
        <strain evidence="2 3">DS1307</strain>
    </source>
</reference>
<keyword evidence="3" id="KW-1185">Reference proteome</keyword>
<evidence type="ECO:0000313" key="2">
    <source>
        <dbReference type="EMBL" id="MDP9840143.1"/>
    </source>
</evidence>
<evidence type="ECO:0000313" key="3">
    <source>
        <dbReference type="Proteomes" id="UP001241472"/>
    </source>
</evidence>
<gene>
    <name evidence="2" type="ORF">J2T09_004923</name>
</gene>
<organism evidence="2 3">
    <name type="scientific">Neorhizobium huautlense</name>
    <dbReference type="NCBI Taxonomy" id="67774"/>
    <lineage>
        <taxon>Bacteria</taxon>
        <taxon>Pseudomonadati</taxon>
        <taxon>Pseudomonadota</taxon>
        <taxon>Alphaproteobacteria</taxon>
        <taxon>Hyphomicrobiales</taxon>
        <taxon>Rhizobiaceae</taxon>
        <taxon>Rhizobium/Agrobacterium group</taxon>
        <taxon>Neorhizobium</taxon>
    </lineage>
</organism>
<protein>
    <submittedName>
        <fullName evidence="2">Uncharacterized protein</fullName>
    </submittedName>
</protein>
<comment type="caution">
    <text evidence="2">The sequence shown here is derived from an EMBL/GenBank/DDBJ whole genome shotgun (WGS) entry which is preliminary data.</text>
</comment>
<sequence length="61" mass="7092">MVASFLMSGFVVLVLAGLGIWFAKGWNDDDGPVCRDREAKREQWRSRQAERDEWRDASRYG</sequence>
<name>A0ABT9Q0A0_9HYPH</name>
<evidence type="ECO:0000256" key="1">
    <source>
        <dbReference type="SAM" id="MobiDB-lite"/>
    </source>
</evidence>
<dbReference type="EMBL" id="JAUSRF010000022">
    <property type="protein sequence ID" value="MDP9840143.1"/>
    <property type="molecule type" value="Genomic_DNA"/>
</dbReference>